<comment type="caution">
    <text evidence="1">The sequence shown here is derived from an EMBL/GenBank/DDBJ whole genome shotgun (WGS) entry which is preliminary data.</text>
</comment>
<dbReference type="Proteomes" id="UP001140206">
    <property type="component" value="Chromosome 4"/>
</dbReference>
<protein>
    <submittedName>
        <fullName evidence="1">Uncharacterized protein</fullName>
    </submittedName>
</protein>
<accession>A0AAV8DI57</accession>
<dbReference type="PANTHER" id="PTHR34278">
    <property type="entry name" value="PROTEIN THI031, PUTATIVE-RELATED"/>
    <property type="match status" value="1"/>
</dbReference>
<name>A0AAV8DI57_9POAL</name>
<dbReference type="EMBL" id="JAMFTS010000004">
    <property type="protein sequence ID" value="KAJ4766272.1"/>
    <property type="molecule type" value="Genomic_DNA"/>
</dbReference>
<organism evidence="1 2">
    <name type="scientific">Rhynchospora pubera</name>
    <dbReference type="NCBI Taxonomy" id="906938"/>
    <lineage>
        <taxon>Eukaryota</taxon>
        <taxon>Viridiplantae</taxon>
        <taxon>Streptophyta</taxon>
        <taxon>Embryophyta</taxon>
        <taxon>Tracheophyta</taxon>
        <taxon>Spermatophyta</taxon>
        <taxon>Magnoliopsida</taxon>
        <taxon>Liliopsida</taxon>
        <taxon>Poales</taxon>
        <taxon>Cyperaceae</taxon>
        <taxon>Cyperoideae</taxon>
        <taxon>Rhynchosporeae</taxon>
        <taxon>Rhynchospora</taxon>
    </lineage>
</organism>
<evidence type="ECO:0000313" key="1">
    <source>
        <dbReference type="EMBL" id="KAJ4766272.1"/>
    </source>
</evidence>
<proteinExistence type="predicted"/>
<keyword evidence="2" id="KW-1185">Reference proteome</keyword>
<evidence type="ECO:0000313" key="2">
    <source>
        <dbReference type="Proteomes" id="UP001140206"/>
    </source>
</evidence>
<gene>
    <name evidence="1" type="ORF">LUZ62_076647</name>
</gene>
<reference evidence="1" key="1">
    <citation type="submission" date="2022-08" db="EMBL/GenBank/DDBJ databases">
        <authorList>
            <person name="Marques A."/>
        </authorList>
    </citation>
    <scope>NUCLEOTIDE SEQUENCE</scope>
    <source>
        <strain evidence="1">RhyPub2mFocal</strain>
        <tissue evidence="1">Leaves</tissue>
    </source>
</reference>
<dbReference type="AlphaFoldDB" id="A0AAV8DI57"/>
<sequence>MTLSSKKSVLIYDLGKQRQGKAQQPQFDRSSLQALSMRREGRQHGMVLCFPIYPQLSNPGSRSRRVNEFNTVPTTKYLTKVSSKPTNHSRFTSKCCGAPRCSGCHDRPVSKASTKVKKTHKQRRYDVALNPLLASHTTSSSRWVRLDGQSASGLLNQLTSSFSDYDEFNDKRYEMSHGCSDDLSMFDEEEGARALRLLGLEIEEMVDADMGFCVVDFVRELAEDDDWCLVGEIASP</sequence>
<dbReference type="PANTHER" id="PTHR34278:SF1">
    <property type="entry name" value="PROTEIN THI031, PUTATIVE-RELATED"/>
    <property type="match status" value="1"/>
</dbReference>